<evidence type="ECO:0008006" key="12">
    <source>
        <dbReference type="Google" id="ProtNLM"/>
    </source>
</evidence>
<dbReference type="InterPro" id="IPR001128">
    <property type="entry name" value="Cyt_P450"/>
</dbReference>
<dbReference type="Gene3D" id="1.10.630.10">
    <property type="entry name" value="Cytochrome P450"/>
    <property type="match status" value="1"/>
</dbReference>
<evidence type="ECO:0000256" key="2">
    <source>
        <dbReference type="ARBA" id="ARBA00010617"/>
    </source>
</evidence>
<dbReference type="PROSITE" id="PS00086">
    <property type="entry name" value="CYTOCHROME_P450"/>
    <property type="match status" value="1"/>
</dbReference>
<evidence type="ECO:0000256" key="4">
    <source>
        <dbReference type="ARBA" id="ARBA00022723"/>
    </source>
</evidence>
<comment type="cofactor">
    <cofactor evidence="1 8">
        <name>heme</name>
        <dbReference type="ChEBI" id="CHEBI:30413"/>
    </cofactor>
</comment>
<comment type="caution">
    <text evidence="10">The sequence shown here is derived from an EMBL/GenBank/DDBJ whole genome shotgun (WGS) entry which is preliminary data.</text>
</comment>
<dbReference type="Pfam" id="PF00067">
    <property type="entry name" value="p450"/>
    <property type="match status" value="1"/>
</dbReference>
<sequence>MICYVFEIETNLSHHLGFIFYNRFVSFYTHSQFVKMAQLINDGSWWWEVISSNKDQLTQLAVGTISAMILAILWHILKSLSSSDGAPPLPPGPRSLPIVGYLPILGGDMHKQFSNLAHIYGPIFKFHLGSKLHVVINSPDIAKVVVREQDEIFANRNPSIAAFTMSFGARDVIWSDNNSDWRNLRKLFVHEVLSNKNLEACRYFRRDEVRKTIKNIYSKIGTTINISEIAFLTEVNVLTSMVWENTSDAFAKGSHFVAELKMIASNVVELMGQPNVSDIFPSLAWLDLQGVLRKTKKLLYQVDQIFTSIIDDRIESNSRKPKDAVRPQGKKDFLQILLDLMDHEDATSISITQIKGLLLDIMVAGSETTTTLIEWAMAEIMRNRDIMKRIQKELVDVVGLDNIVEESHLLKLQYLEATIKETFRLHPVLPLILPRSPSKDCIVAGFTIPKGCTVLLNLWSIHHDPKYWDNPLNFNPERFLTNKYDFKGSNLNFFPFGSGRRLCPGAPLAEKMQMYILASLLHSFDWSLPEGEEHDLSENFGFTLKKKEPLIVVPSQRLPNVSLYM</sequence>
<proteinExistence type="inferred from homology"/>
<evidence type="ECO:0000256" key="3">
    <source>
        <dbReference type="ARBA" id="ARBA00022617"/>
    </source>
</evidence>
<dbReference type="GO" id="GO:0016705">
    <property type="term" value="F:oxidoreductase activity, acting on paired donors, with incorporation or reduction of molecular oxygen"/>
    <property type="evidence" value="ECO:0007669"/>
    <property type="project" value="InterPro"/>
</dbReference>
<evidence type="ECO:0000313" key="10">
    <source>
        <dbReference type="EMBL" id="KAJ0199219.1"/>
    </source>
</evidence>
<evidence type="ECO:0000256" key="6">
    <source>
        <dbReference type="ARBA" id="ARBA00023004"/>
    </source>
</evidence>
<keyword evidence="4 8" id="KW-0479">Metal-binding</keyword>
<keyword evidence="11" id="KW-1185">Reference proteome</keyword>
<dbReference type="PANTHER" id="PTHR47951:SF7">
    <property type="entry name" value="FLAVONOID 3',5'-HYDROXYLASE-LIKE ISOFORM X1"/>
    <property type="match status" value="1"/>
</dbReference>
<dbReference type="SUPFAM" id="SSF48264">
    <property type="entry name" value="Cytochrome P450"/>
    <property type="match status" value="1"/>
</dbReference>
<feature type="binding site" description="axial binding residue" evidence="8">
    <location>
        <position position="503"/>
    </location>
    <ligand>
        <name>heme</name>
        <dbReference type="ChEBI" id="CHEBI:30413"/>
    </ligand>
    <ligandPart>
        <name>Fe</name>
        <dbReference type="ChEBI" id="CHEBI:18248"/>
    </ligandPart>
</feature>
<evidence type="ECO:0000256" key="8">
    <source>
        <dbReference type="PIRSR" id="PIRSR602401-1"/>
    </source>
</evidence>
<dbReference type="PANTHER" id="PTHR47951">
    <property type="entry name" value="OS08G0547900 PROTEIN"/>
    <property type="match status" value="1"/>
</dbReference>
<dbReference type="GO" id="GO:0020037">
    <property type="term" value="F:heme binding"/>
    <property type="evidence" value="ECO:0007669"/>
    <property type="project" value="InterPro"/>
</dbReference>
<dbReference type="FunFam" id="1.10.630.10:FF:000126">
    <property type="entry name" value="Predicted protein"/>
    <property type="match status" value="1"/>
</dbReference>
<accession>A0A9R1X678</accession>
<keyword evidence="7 9" id="KW-0503">Monooxygenase</keyword>
<evidence type="ECO:0000256" key="5">
    <source>
        <dbReference type="ARBA" id="ARBA00023002"/>
    </source>
</evidence>
<dbReference type="PRINTS" id="PR00385">
    <property type="entry name" value="P450"/>
</dbReference>
<dbReference type="PRINTS" id="PR00463">
    <property type="entry name" value="EP450I"/>
</dbReference>
<keyword evidence="3 8" id="KW-0349">Heme</keyword>
<evidence type="ECO:0000313" key="11">
    <source>
        <dbReference type="Proteomes" id="UP000235145"/>
    </source>
</evidence>
<evidence type="ECO:0000256" key="1">
    <source>
        <dbReference type="ARBA" id="ARBA00001971"/>
    </source>
</evidence>
<dbReference type="InterPro" id="IPR017972">
    <property type="entry name" value="Cyt_P450_CS"/>
</dbReference>
<name>A0A9R1X678_LACSA</name>
<reference evidence="10 11" key="1">
    <citation type="journal article" date="2017" name="Nat. Commun.">
        <title>Genome assembly with in vitro proximity ligation data and whole-genome triplication in lettuce.</title>
        <authorList>
            <person name="Reyes-Chin-Wo S."/>
            <person name="Wang Z."/>
            <person name="Yang X."/>
            <person name="Kozik A."/>
            <person name="Arikit S."/>
            <person name="Song C."/>
            <person name="Xia L."/>
            <person name="Froenicke L."/>
            <person name="Lavelle D.O."/>
            <person name="Truco M.J."/>
            <person name="Xia R."/>
            <person name="Zhu S."/>
            <person name="Xu C."/>
            <person name="Xu H."/>
            <person name="Xu X."/>
            <person name="Cox K."/>
            <person name="Korf I."/>
            <person name="Meyers B.C."/>
            <person name="Michelmore R.W."/>
        </authorList>
    </citation>
    <scope>NUCLEOTIDE SEQUENCE [LARGE SCALE GENOMIC DNA]</scope>
    <source>
        <strain evidence="11">cv. Salinas</strain>
        <tissue evidence="10">Seedlings</tissue>
    </source>
</reference>
<dbReference type="GO" id="GO:0004497">
    <property type="term" value="F:monooxygenase activity"/>
    <property type="evidence" value="ECO:0007669"/>
    <property type="project" value="UniProtKB-KW"/>
</dbReference>
<dbReference type="Proteomes" id="UP000235145">
    <property type="component" value="Unassembled WGS sequence"/>
</dbReference>
<evidence type="ECO:0000256" key="7">
    <source>
        <dbReference type="ARBA" id="ARBA00023033"/>
    </source>
</evidence>
<dbReference type="AlphaFoldDB" id="A0A9R1X678"/>
<dbReference type="GO" id="GO:0005506">
    <property type="term" value="F:iron ion binding"/>
    <property type="evidence" value="ECO:0007669"/>
    <property type="project" value="InterPro"/>
</dbReference>
<gene>
    <name evidence="10" type="ORF">LSAT_V11C600318140</name>
</gene>
<comment type="similarity">
    <text evidence="2 9">Belongs to the cytochrome P450 family.</text>
</comment>
<keyword evidence="6 8" id="KW-0408">Iron</keyword>
<organism evidence="10 11">
    <name type="scientific">Lactuca sativa</name>
    <name type="common">Garden lettuce</name>
    <dbReference type="NCBI Taxonomy" id="4236"/>
    <lineage>
        <taxon>Eukaryota</taxon>
        <taxon>Viridiplantae</taxon>
        <taxon>Streptophyta</taxon>
        <taxon>Embryophyta</taxon>
        <taxon>Tracheophyta</taxon>
        <taxon>Spermatophyta</taxon>
        <taxon>Magnoliopsida</taxon>
        <taxon>eudicotyledons</taxon>
        <taxon>Gunneridae</taxon>
        <taxon>Pentapetalae</taxon>
        <taxon>asterids</taxon>
        <taxon>campanulids</taxon>
        <taxon>Asterales</taxon>
        <taxon>Asteraceae</taxon>
        <taxon>Cichorioideae</taxon>
        <taxon>Cichorieae</taxon>
        <taxon>Lactucinae</taxon>
        <taxon>Lactuca</taxon>
    </lineage>
</organism>
<protein>
    <recommendedName>
        <fullName evidence="12">Cytochrome P450</fullName>
    </recommendedName>
</protein>
<dbReference type="EMBL" id="NBSK02000006">
    <property type="protein sequence ID" value="KAJ0199219.1"/>
    <property type="molecule type" value="Genomic_DNA"/>
</dbReference>
<dbReference type="InterPro" id="IPR036396">
    <property type="entry name" value="Cyt_P450_sf"/>
</dbReference>
<evidence type="ECO:0000256" key="9">
    <source>
        <dbReference type="RuleBase" id="RU000461"/>
    </source>
</evidence>
<dbReference type="InterPro" id="IPR002401">
    <property type="entry name" value="Cyt_P450_E_grp-I"/>
</dbReference>
<keyword evidence="5 9" id="KW-0560">Oxidoreductase</keyword>